<keyword evidence="1" id="KW-0472">Membrane</keyword>
<feature type="transmembrane region" description="Helical" evidence="1">
    <location>
        <begin position="271"/>
        <end position="293"/>
    </location>
</feature>
<feature type="transmembrane region" description="Helical" evidence="1">
    <location>
        <begin position="300"/>
        <end position="321"/>
    </location>
</feature>
<keyword evidence="1" id="KW-1133">Transmembrane helix</keyword>
<keyword evidence="4" id="KW-1185">Reference proteome</keyword>
<dbReference type="Proteomes" id="UP000660024">
    <property type="component" value="Unassembled WGS sequence"/>
</dbReference>
<name>A0ABS1BIP0_9SPHI</name>
<keyword evidence="1" id="KW-0812">Transmembrane</keyword>
<feature type="transmembrane region" description="Helical" evidence="1">
    <location>
        <begin position="115"/>
        <end position="135"/>
    </location>
</feature>
<comment type="caution">
    <text evidence="3">The sequence shown here is derived from an EMBL/GenBank/DDBJ whole genome shotgun (WGS) entry which is preliminary data.</text>
</comment>
<protein>
    <submittedName>
        <fullName evidence="3">DUF4271 domain-containing protein</fullName>
    </submittedName>
</protein>
<keyword evidence="2" id="KW-0732">Signal</keyword>
<organism evidence="3 4">
    <name type="scientific">Pedobacter segetis</name>
    <dbReference type="NCBI Taxonomy" id="2793069"/>
    <lineage>
        <taxon>Bacteria</taxon>
        <taxon>Pseudomonadati</taxon>
        <taxon>Bacteroidota</taxon>
        <taxon>Sphingobacteriia</taxon>
        <taxon>Sphingobacteriales</taxon>
        <taxon>Sphingobacteriaceae</taxon>
        <taxon>Pedobacter</taxon>
    </lineage>
</organism>
<evidence type="ECO:0000313" key="4">
    <source>
        <dbReference type="Proteomes" id="UP000660024"/>
    </source>
</evidence>
<feature type="transmembrane region" description="Helical" evidence="1">
    <location>
        <begin position="238"/>
        <end position="259"/>
    </location>
</feature>
<proteinExistence type="predicted"/>
<accession>A0ABS1BIP0</accession>
<feature type="chain" id="PRO_5046816111" evidence="2">
    <location>
        <begin position="21"/>
        <end position="325"/>
    </location>
</feature>
<evidence type="ECO:0000313" key="3">
    <source>
        <dbReference type="EMBL" id="MBK0382753.1"/>
    </source>
</evidence>
<feature type="transmembrane region" description="Helical" evidence="1">
    <location>
        <begin position="201"/>
        <end position="226"/>
    </location>
</feature>
<feature type="signal peptide" evidence="2">
    <location>
        <begin position="1"/>
        <end position="20"/>
    </location>
</feature>
<evidence type="ECO:0000256" key="1">
    <source>
        <dbReference type="SAM" id="Phobius"/>
    </source>
</evidence>
<feature type="transmembrane region" description="Helical" evidence="1">
    <location>
        <begin position="167"/>
        <end position="189"/>
    </location>
</feature>
<dbReference type="InterPro" id="IPR025367">
    <property type="entry name" value="DUF4271"/>
</dbReference>
<evidence type="ECO:0000256" key="2">
    <source>
        <dbReference type="SAM" id="SignalP"/>
    </source>
</evidence>
<sequence length="325" mass="37613">MKRFSILILFCLFYQQTVLAQNIPDSLANNLDTTLKHQKTYYPIIDSAALARKNFVRDSVTNHYLKPDPKRANPYFDKLIADNLVTDPYLLSLPKNIKIVKSNYGLGHFLNKGPIWFLLAVMLILLCFGILKAIFSKEITLLFKAFFDTRTLAQINKEDNALVSWQFFFLYILFSLTLGLFICISLYKIKGSAPAKNIETYLVISGLVFIFFAIKIFILRFIGFLFQIQRLVKDYLNLIYLSYFNSLFLLMPITFYLILTNNFNRNMISNILLIIFLGIIGVQFARIAIKILLNYRLSKFYLILYLCALEICPIILIAKTISTSL</sequence>
<gene>
    <name evidence="3" type="ORF">I5M32_07255</name>
</gene>
<dbReference type="RefSeq" id="WP_200585530.1">
    <property type="nucleotide sequence ID" value="NZ_JAEHFY010000008.1"/>
</dbReference>
<dbReference type="Pfam" id="PF14093">
    <property type="entry name" value="DUF4271"/>
    <property type="match status" value="1"/>
</dbReference>
<dbReference type="EMBL" id="JAEHFY010000008">
    <property type="protein sequence ID" value="MBK0382753.1"/>
    <property type="molecule type" value="Genomic_DNA"/>
</dbReference>
<reference evidence="3 4" key="1">
    <citation type="submission" date="2020-12" db="EMBL/GenBank/DDBJ databases">
        <title>Bacterial novel species Pedobacter sp. SD-b isolated from soil.</title>
        <authorList>
            <person name="Jung H.-Y."/>
        </authorList>
    </citation>
    <scope>NUCLEOTIDE SEQUENCE [LARGE SCALE GENOMIC DNA]</scope>
    <source>
        <strain evidence="3 4">SD-b</strain>
    </source>
</reference>